<feature type="chain" id="PRO_5046029614" description="DUF3829 domain-containing protein" evidence="1">
    <location>
        <begin position="23"/>
        <end position="231"/>
    </location>
</feature>
<dbReference type="EMBL" id="JACOIJ010000023">
    <property type="protein sequence ID" value="MBD1430260.1"/>
    <property type="molecule type" value="Genomic_DNA"/>
</dbReference>
<evidence type="ECO:0000313" key="3">
    <source>
        <dbReference type="Proteomes" id="UP000651271"/>
    </source>
</evidence>
<keyword evidence="1" id="KW-0732">Signal</keyword>
<proteinExistence type="predicted"/>
<sequence length="231" mass="26988">MIQLIIKISTFILLVLSLQAHAQEPFKFEDELCQYQGIFDTTLYTTNQLADTYKLVRGEYGLYTNDEDQLHEDYKNAKEEINSLDIVNIKYFQSLKDSLLTFLDATYQIKNVEFQARKGETKELLKHYQNNLTVKLYAESLHSGGEKLLKAYEQLTKEQMKNNGSPEILWEEYLKNSKSAQAQEIAFERVLSYGWWNAVNNLLPHINNDGTQFEEFVKLFKEVKTIDCDEV</sequence>
<evidence type="ECO:0000313" key="2">
    <source>
        <dbReference type="EMBL" id="MBD1430260.1"/>
    </source>
</evidence>
<gene>
    <name evidence="2" type="ORF">H8B04_11895</name>
</gene>
<evidence type="ECO:0008006" key="4">
    <source>
        <dbReference type="Google" id="ProtNLM"/>
    </source>
</evidence>
<accession>A0ABR7YG11</accession>
<name>A0ABR7YG11_9SPHI</name>
<feature type="signal peptide" evidence="1">
    <location>
        <begin position="1"/>
        <end position="22"/>
    </location>
</feature>
<evidence type="ECO:0000256" key="1">
    <source>
        <dbReference type="SAM" id="SignalP"/>
    </source>
</evidence>
<dbReference type="RefSeq" id="WP_190302496.1">
    <property type="nucleotide sequence ID" value="NZ_JACOIJ010000023.1"/>
</dbReference>
<keyword evidence="3" id="KW-1185">Reference proteome</keyword>
<reference evidence="2 3" key="1">
    <citation type="submission" date="2020-08" db="EMBL/GenBank/DDBJ databases">
        <title>Sphingobacterium sp. DN04309 isolated from aquaculture water.</title>
        <authorList>
            <person name="Zhang M."/>
        </authorList>
    </citation>
    <scope>NUCLEOTIDE SEQUENCE [LARGE SCALE GENOMIC DNA]</scope>
    <source>
        <strain evidence="2 3">DN04309</strain>
    </source>
</reference>
<organism evidence="2 3">
    <name type="scientific">Sphingobacterium litopenaei</name>
    <dbReference type="NCBI Taxonomy" id="2763500"/>
    <lineage>
        <taxon>Bacteria</taxon>
        <taxon>Pseudomonadati</taxon>
        <taxon>Bacteroidota</taxon>
        <taxon>Sphingobacteriia</taxon>
        <taxon>Sphingobacteriales</taxon>
        <taxon>Sphingobacteriaceae</taxon>
        <taxon>Sphingobacterium</taxon>
    </lineage>
</organism>
<protein>
    <recommendedName>
        <fullName evidence="4">DUF3829 domain-containing protein</fullName>
    </recommendedName>
</protein>
<dbReference type="Proteomes" id="UP000651271">
    <property type="component" value="Unassembled WGS sequence"/>
</dbReference>
<comment type="caution">
    <text evidence="2">The sequence shown here is derived from an EMBL/GenBank/DDBJ whole genome shotgun (WGS) entry which is preliminary data.</text>
</comment>